<keyword evidence="2" id="KW-0808">Transferase</keyword>
<dbReference type="CDD" id="cd04301">
    <property type="entry name" value="NAT_SF"/>
    <property type="match status" value="1"/>
</dbReference>
<evidence type="ECO:0000313" key="3">
    <source>
        <dbReference type="Proteomes" id="UP000316968"/>
    </source>
</evidence>
<dbReference type="EMBL" id="CP041217">
    <property type="protein sequence ID" value="QDH22796.1"/>
    <property type="molecule type" value="Genomic_DNA"/>
</dbReference>
<dbReference type="PROSITE" id="PS51186">
    <property type="entry name" value="GNAT"/>
    <property type="match status" value="1"/>
</dbReference>
<dbReference type="RefSeq" id="WP_141449337.1">
    <property type="nucleotide sequence ID" value="NZ_CP041217.1"/>
</dbReference>
<evidence type="ECO:0000313" key="2">
    <source>
        <dbReference type="EMBL" id="QDH22796.1"/>
    </source>
</evidence>
<feature type="domain" description="N-acetyltransferase" evidence="1">
    <location>
        <begin position="1"/>
        <end position="144"/>
    </location>
</feature>
<sequence>MLQSVKEQARNEKVAALLELSVFPDPEQVERAIAFYEENEQSELLAYLEKGEMLGVVGFEPSGDREITVKHIAVDPGSRGLGYGRGMLLELMVREKPERVVAETDEEVVDFYRSIGFSVLSLGFTDSGLERFRCVYEVEEEEQE</sequence>
<evidence type="ECO:0000259" key="1">
    <source>
        <dbReference type="PROSITE" id="PS51186"/>
    </source>
</evidence>
<accession>A0A4Y6V2A1</accession>
<dbReference type="SUPFAM" id="SSF55729">
    <property type="entry name" value="Acyl-CoA N-acyltransferases (Nat)"/>
    <property type="match status" value="1"/>
</dbReference>
<dbReference type="Gene3D" id="3.40.630.30">
    <property type="match status" value="1"/>
</dbReference>
<keyword evidence="3" id="KW-1185">Reference proteome</keyword>
<dbReference type="OrthoDB" id="45853at2"/>
<gene>
    <name evidence="2" type="ORF">FFV09_19260</name>
</gene>
<dbReference type="Proteomes" id="UP000316968">
    <property type="component" value="Chromosome"/>
</dbReference>
<organism evidence="2 3">
    <name type="scientific">Saccharibacillus brassicae</name>
    <dbReference type="NCBI Taxonomy" id="2583377"/>
    <lineage>
        <taxon>Bacteria</taxon>
        <taxon>Bacillati</taxon>
        <taxon>Bacillota</taxon>
        <taxon>Bacilli</taxon>
        <taxon>Bacillales</taxon>
        <taxon>Paenibacillaceae</taxon>
        <taxon>Saccharibacillus</taxon>
    </lineage>
</organism>
<reference evidence="2 3" key="1">
    <citation type="submission" date="2019-06" db="EMBL/GenBank/DDBJ databases">
        <title>Saccharibacillus brassicae sp. nov., an endophytic bacterium isolated from Chinese cabbage seeds (Brassica pekinensis).</title>
        <authorList>
            <person name="Jiang L."/>
            <person name="Lee J."/>
            <person name="Kim S.W."/>
        </authorList>
    </citation>
    <scope>NUCLEOTIDE SEQUENCE [LARGE SCALE GENOMIC DNA]</scope>
    <source>
        <strain evidence="3">KCTC 43072 / ATSA2</strain>
    </source>
</reference>
<name>A0A4Y6V2A1_SACBS</name>
<dbReference type="GO" id="GO:0016747">
    <property type="term" value="F:acyltransferase activity, transferring groups other than amino-acyl groups"/>
    <property type="evidence" value="ECO:0007669"/>
    <property type="project" value="InterPro"/>
</dbReference>
<dbReference type="KEGG" id="saca:FFV09_19260"/>
<proteinExistence type="predicted"/>
<protein>
    <submittedName>
        <fullName evidence="2">GNAT family N-acetyltransferase</fullName>
    </submittedName>
</protein>
<dbReference type="InterPro" id="IPR000182">
    <property type="entry name" value="GNAT_dom"/>
</dbReference>
<dbReference type="Pfam" id="PF13508">
    <property type="entry name" value="Acetyltransf_7"/>
    <property type="match status" value="1"/>
</dbReference>
<dbReference type="InterPro" id="IPR016181">
    <property type="entry name" value="Acyl_CoA_acyltransferase"/>
</dbReference>
<dbReference type="AlphaFoldDB" id="A0A4Y6V2A1"/>